<dbReference type="AlphaFoldDB" id="A0A1X6YQY7"/>
<dbReference type="RefSeq" id="WP_085790936.1">
    <property type="nucleotide sequence ID" value="NZ_FWFK01000002.1"/>
</dbReference>
<evidence type="ECO:0000256" key="2">
    <source>
        <dbReference type="SAM" id="SignalP"/>
    </source>
</evidence>
<evidence type="ECO:0000313" key="3">
    <source>
        <dbReference type="EMBL" id="SLN28103.1"/>
    </source>
</evidence>
<keyword evidence="2" id="KW-0732">Signal</keyword>
<feature type="region of interest" description="Disordered" evidence="1">
    <location>
        <begin position="204"/>
        <end position="238"/>
    </location>
</feature>
<feature type="region of interest" description="Disordered" evidence="1">
    <location>
        <begin position="88"/>
        <end position="115"/>
    </location>
</feature>
<proteinExistence type="predicted"/>
<feature type="compositionally biased region" description="Polar residues" evidence="1">
    <location>
        <begin position="106"/>
        <end position="115"/>
    </location>
</feature>
<evidence type="ECO:0000256" key="1">
    <source>
        <dbReference type="SAM" id="MobiDB-lite"/>
    </source>
</evidence>
<dbReference type="Proteomes" id="UP000193570">
    <property type="component" value="Unassembled WGS sequence"/>
</dbReference>
<evidence type="ECO:0000313" key="4">
    <source>
        <dbReference type="Proteomes" id="UP000193570"/>
    </source>
</evidence>
<protein>
    <recommendedName>
        <fullName evidence="5">Excalibur calcium-binding domain-containing protein</fullName>
    </recommendedName>
</protein>
<name>A0A1X6YQY7_9RHOB</name>
<reference evidence="3 4" key="1">
    <citation type="submission" date="2017-03" db="EMBL/GenBank/DDBJ databases">
        <authorList>
            <person name="Afonso C.L."/>
            <person name="Miller P.J."/>
            <person name="Scott M.A."/>
            <person name="Spackman E."/>
            <person name="Goraichik I."/>
            <person name="Dimitrov K.M."/>
            <person name="Suarez D.L."/>
            <person name="Swayne D.E."/>
        </authorList>
    </citation>
    <scope>NUCLEOTIDE SEQUENCE [LARGE SCALE GENOMIC DNA]</scope>
    <source>
        <strain evidence="3 4">CECT 8625</strain>
    </source>
</reference>
<keyword evidence="4" id="KW-1185">Reference proteome</keyword>
<feature type="chain" id="PRO_5012688184" description="Excalibur calcium-binding domain-containing protein" evidence="2">
    <location>
        <begin position="26"/>
        <end position="238"/>
    </location>
</feature>
<feature type="compositionally biased region" description="Low complexity" evidence="1">
    <location>
        <begin position="91"/>
        <end position="105"/>
    </location>
</feature>
<dbReference type="OrthoDB" id="7951357at2"/>
<feature type="region of interest" description="Disordered" evidence="1">
    <location>
        <begin position="38"/>
        <end position="75"/>
    </location>
</feature>
<accession>A0A1X6YQY7</accession>
<feature type="signal peptide" evidence="2">
    <location>
        <begin position="1"/>
        <end position="25"/>
    </location>
</feature>
<gene>
    <name evidence="3" type="ORF">ROJ8625_01177</name>
</gene>
<organism evidence="3 4">
    <name type="scientific">Roseivivax jejudonensis</name>
    <dbReference type="NCBI Taxonomy" id="1529041"/>
    <lineage>
        <taxon>Bacteria</taxon>
        <taxon>Pseudomonadati</taxon>
        <taxon>Pseudomonadota</taxon>
        <taxon>Alphaproteobacteria</taxon>
        <taxon>Rhodobacterales</taxon>
        <taxon>Roseobacteraceae</taxon>
        <taxon>Roseivivax</taxon>
    </lineage>
</organism>
<dbReference type="PROSITE" id="PS51257">
    <property type="entry name" value="PROKAR_LIPOPROTEIN"/>
    <property type="match status" value="1"/>
</dbReference>
<dbReference type="EMBL" id="FWFK01000002">
    <property type="protein sequence ID" value="SLN28103.1"/>
    <property type="molecule type" value="Genomic_DNA"/>
</dbReference>
<sequence>MRFVLLSTATALALAACAPSVPNDAGVGFDSYDENRRARVDSELATSLRPDVGMTQPAGNPPQSAGDASGQGGGDDIAAMAAAALDRDPDAPASGAGAAGAAPGAVTNSAGISNENNFDAVSSRRSIEEDAARVAQNTAQYQQIAPEPLPQRPSGQTANVVEYALTTTNQVGQPIYSRSPFASKAREQRNCTAYASADLAQEAFLESGGPERDREGLDADGDGFACGWSPAPFRRARG</sequence>
<evidence type="ECO:0008006" key="5">
    <source>
        <dbReference type="Google" id="ProtNLM"/>
    </source>
</evidence>